<sequence>MLIDGENVAFKLNGKLYHCAMDVTMDYIGGKWKTVVLWYLQFETLRFSELKRKIPDITEKMLSIQLKALEEDGLINRDVYGKKPPIRVEYSLTDFGKTLIPMLDEIAKWGRDLGEQEGEIAELD</sequence>
<dbReference type="EMBL" id="FQUS01000013">
    <property type="protein sequence ID" value="SHF81900.1"/>
    <property type="molecule type" value="Genomic_DNA"/>
</dbReference>
<organism evidence="5 6">
    <name type="scientific">Fodinibius roseus</name>
    <dbReference type="NCBI Taxonomy" id="1194090"/>
    <lineage>
        <taxon>Bacteria</taxon>
        <taxon>Pseudomonadati</taxon>
        <taxon>Balneolota</taxon>
        <taxon>Balneolia</taxon>
        <taxon>Balneolales</taxon>
        <taxon>Balneolaceae</taxon>
        <taxon>Fodinibius</taxon>
    </lineage>
</organism>
<dbReference type="PANTHER" id="PTHR33204:SF29">
    <property type="entry name" value="TRANSCRIPTIONAL REGULATOR"/>
    <property type="match status" value="1"/>
</dbReference>
<keyword evidence="2" id="KW-0238">DNA-binding</keyword>
<dbReference type="AlphaFoldDB" id="A0A1M5ES01"/>
<feature type="domain" description="HTH hxlR-type" evidence="4">
    <location>
        <begin position="19"/>
        <end position="118"/>
    </location>
</feature>
<dbReference type="InterPro" id="IPR036388">
    <property type="entry name" value="WH-like_DNA-bd_sf"/>
</dbReference>
<dbReference type="PANTHER" id="PTHR33204">
    <property type="entry name" value="TRANSCRIPTIONAL REGULATOR, MARR FAMILY"/>
    <property type="match status" value="1"/>
</dbReference>
<evidence type="ECO:0000256" key="2">
    <source>
        <dbReference type="ARBA" id="ARBA00023125"/>
    </source>
</evidence>
<dbReference type="RefSeq" id="WP_073065049.1">
    <property type="nucleotide sequence ID" value="NZ_FQUS01000013.1"/>
</dbReference>
<dbReference type="Pfam" id="PF01638">
    <property type="entry name" value="HxlR"/>
    <property type="match status" value="1"/>
</dbReference>
<evidence type="ECO:0000256" key="3">
    <source>
        <dbReference type="ARBA" id="ARBA00023163"/>
    </source>
</evidence>
<dbReference type="Gene3D" id="1.10.10.10">
    <property type="entry name" value="Winged helix-like DNA-binding domain superfamily/Winged helix DNA-binding domain"/>
    <property type="match status" value="1"/>
</dbReference>
<dbReference type="InterPro" id="IPR036390">
    <property type="entry name" value="WH_DNA-bd_sf"/>
</dbReference>
<protein>
    <submittedName>
        <fullName evidence="5">Transcriptional regulator, HxlR family</fullName>
    </submittedName>
</protein>
<dbReference type="GO" id="GO:0003677">
    <property type="term" value="F:DNA binding"/>
    <property type="evidence" value="ECO:0007669"/>
    <property type="project" value="UniProtKB-KW"/>
</dbReference>
<reference evidence="5 6" key="1">
    <citation type="submission" date="2016-11" db="EMBL/GenBank/DDBJ databases">
        <authorList>
            <person name="Jaros S."/>
            <person name="Januszkiewicz K."/>
            <person name="Wedrychowicz H."/>
        </authorList>
    </citation>
    <scope>NUCLEOTIDE SEQUENCE [LARGE SCALE GENOMIC DNA]</scope>
    <source>
        <strain evidence="5 6">DSM 21986</strain>
    </source>
</reference>
<gene>
    <name evidence="5" type="ORF">SAMN05443144_113145</name>
</gene>
<dbReference type="SUPFAM" id="SSF46785">
    <property type="entry name" value="Winged helix' DNA-binding domain"/>
    <property type="match status" value="1"/>
</dbReference>
<keyword evidence="3" id="KW-0804">Transcription</keyword>
<dbReference type="Proteomes" id="UP000184041">
    <property type="component" value="Unassembled WGS sequence"/>
</dbReference>
<evidence type="ECO:0000313" key="6">
    <source>
        <dbReference type="Proteomes" id="UP000184041"/>
    </source>
</evidence>
<evidence type="ECO:0000259" key="4">
    <source>
        <dbReference type="PROSITE" id="PS51118"/>
    </source>
</evidence>
<dbReference type="InterPro" id="IPR002577">
    <property type="entry name" value="HTH_HxlR"/>
</dbReference>
<dbReference type="PROSITE" id="PS51118">
    <property type="entry name" value="HTH_HXLR"/>
    <property type="match status" value="1"/>
</dbReference>
<keyword evidence="1" id="KW-0805">Transcription regulation</keyword>
<proteinExistence type="predicted"/>
<evidence type="ECO:0000256" key="1">
    <source>
        <dbReference type="ARBA" id="ARBA00023015"/>
    </source>
</evidence>
<name>A0A1M5ES01_9BACT</name>
<keyword evidence="6" id="KW-1185">Reference proteome</keyword>
<dbReference type="OrthoDB" id="8231503at2"/>
<evidence type="ECO:0000313" key="5">
    <source>
        <dbReference type="EMBL" id="SHF81900.1"/>
    </source>
</evidence>
<accession>A0A1M5ES01</accession>